<proteinExistence type="predicted"/>
<reference evidence="1" key="1">
    <citation type="submission" date="2022-03" db="EMBL/GenBank/DDBJ databases">
        <authorList>
            <person name="Brunel B."/>
        </authorList>
    </citation>
    <scope>NUCLEOTIDE SEQUENCE</scope>
    <source>
        <strain evidence="1">STM4922sample</strain>
    </source>
</reference>
<accession>A0ABM9E133</accession>
<evidence type="ECO:0000313" key="2">
    <source>
        <dbReference type="Proteomes" id="UP001152604"/>
    </source>
</evidence>
<protein>
    <recommendedName>
        <fullName evidence="3">LysR family transcriptional regulator</fullName>
    </recommendedName>
</protein>
<name>A0ABM9E133_9HYPH</name>
<dbReference type="EMBL" id="CAKXZS010000024">
    <property type="protein sequence ID" value="CAH2402780.1"/>
    <property type="molecule type" value="Genomic_DNA"/>
</dbReference>
<organism evidence="1 2">
    <name type="scientific">Mesorhizobium ventifaucium</name>
    <dbReference type="NCBI Taxonomy" id="666020"/>
    <lineage>
        <taxon>Bacteria</taxon>
        <taxon>Pseudomonadati</taxon>
        <taxon>Pseudomonadota</taxon>
        <taxon>Alphaproteobacteria</taxon>
        <taxon>Hyphomicrobiales</taxon>
        <taxon>Phyllobacteriaceae</taxon>
        <taxon>Mesorhizobium</taxon>
    </lineage>
</organism>
<evidence type="ECO:0008006" key="3">
    <source>
        <dbReference type="Google" id="ProtNLM"/>
    </source>
</evidence>
<sequence length="25" mass="2811">MRVIAFSYFVVIVADGRLNLTAQKV</sequence>
<keyword evidence="2" id="KW-1185">Reference proteome</keyword>
<comment type="caution">
    <text evidence="1">The sequence shown here is derived from an EMBL/GenBank/DDBJ whole genome shotgun (WGS) entry which is preliminary data.</text>
</comment>
<dbReference type="Proteomes" id="UP001152604">
    <property type="component" value="Unassembled WGS sequence"/>
</dbReference>
<evidence type="ECO:0000313" key="1">
    <source>
        <dbReference type="EMBL" id="CAH2402780.1"/>
    </source>
</evidence>
<gene>
    <name evidence="1" type="ORF">MES4922_300048</name>
</gene>